<comment type="caution">
    <text evidence="5">The sequence shown here is derived from an EMBL/GenBank/DDBJ whole genome shotgun (WGS) entry which is preliminary data.</text>
</comment>
<dbReference type="RefSeq" id="WP_323298364.1">
    <property type="nucleotide sequence ID" value="NZ_JAYFUM010000024.1"/>
</dbReference>
<dbReference type="InterPro" id="IPR000014">
    <property type="entry name" value="PAS"/>
</dbReference>
<dbReference type="NCBIfam" id="TIGR00229">
    <property type="entry name" value="sensory_box"/>
    <property type="match status" value="1"/>
</dbReference>
<dbReference type="EC" id="2.7.13.3" evidence="2"/>
<name>A0ABU5QF91_9BACT</name>
<dbReference type="InterPro" id="IPR052155">
    <property type="entry name" value="Biofilm_reg_signaling"/>
</dbReference>
<keyword evidence="6" id="KW-1185">Reference proteome</keyword>
<dbReference type="PROSITE" id="PS50113">
    <property type="entry name" value="PAC"/>
    <property type="match status" value="1"/>
</dbReference>
<dbReference type="CDD" id="cd00082">
    <property type="entry name" value="HisKA"/>
    <property type="match status" value="1"/>
</dbReference>
<accession>A0ABU5QF91</accession>
<evidence type="ECO:0000313" key="5">
    <source>
        <dbReference type="EMBL" id="MEA5141207.1"/>
    </source>
</evidence>
<dbReference type="CDD" id="cd00130">
    <property type="entry name" value="PAS"/>
    <property type="match status" value="1"/>
</dbReference>
<dbReference type="Pfam" id="PF00512">
    <property type="entry name" value="HisKA"/>
    <property type="match status" value="1"/>
</dbReference>
<dbReference type="SUPFAM" id="SSF55785">
    <property type="entry name" value="PYP-like sensor domain (PAS domain)"/>
    <property type="match status" value="1"/>
</dbReference>
<dbReference type="InterPro" id="IPR000700">
    <property type="entry name" value="PAS-assoc_C"/>
</dbReference>
<organism evidence="5 6">
    <name type="scientific">Arcicella rigui</name>
    <dbReference type="NCBI Taxonomy" id="797020"/>
    <lineage>
        <taxon>Bacteria</taxon>
        <taxon>Pseudomonadati</taxon>
        <taxon>Bacteroidota</taxon>
        <taxon>Cytophagia</taxon>
        <taxon>Cytophagales</taxon>
        <taxon>Flectobacillaceae</taxon>
        <taxon>Arcicella</taxon>
    </lineage>
</organism>
<dbReference type="Gene3D" id="3.30.450.20">
    <property type="entry name" value="PAS domain"/>
    <property type="match status" value="1"/>
</dbReference>
<evidence type="ECO:0000256" key="1">
    <source>
        <dbReference type="ARBA" id="ARBA00000085"/>
    </source>
</evidence>
<comment type="catalytic activity">
    <reaction evidence="1">
        <text>ATP + protein L-histidine = ADP + protein N-phospho-L-histidine.</text>
        <dbReference type="EC" id="2.7.13.3"/>
    </reaction>
</comment>
<feature type="domain" description="PAS" evidence="3">
    <location>
        <begin position="34"/>
        <end position="75"/>
    </location>
</feature>
<dbReference type="Proteomes" id="UP001302949">
    <property type="component" value="Unassembled WGS sequence"/>
</dbReference>
<reference evidence="5 6" key="1">
    <citation type="submission" date="2023-12" db="EMBL/GenBank/DDBJ databases">
        <title>Novel species of the genus Arcicella isolated from rivers.</title>
        <authorList>
            <person name="Lu H."/>
        </authorList>
    </citation>
    <scope>NUCLEOTIDE SEQUENCE [LARGE SCALE GENOMIC DNA]</scope>
    <source>
        <strain evidence="5 6">KCTC 23307</strain>
    </source>
</reference>
<dbReference type="PANTHER" id="PTHR44757:SF2">
    <property type="entry name" value="BIOFILM ARCHITECTURE MAINTENANCE PROTEIN MBAA"/>
    <property type="match status" value="1"/>
</dbReference>
<dbReference type="InterPro" id="IPR003661">
    <property type="entry name" value="HisK_dim/P_dom"/>
</dbReference>
<proteinExistence type="predicted"/>
<dbReference type="Gene3D" id="1.10.287.130">
    <property type="match status" value="1"/>
</dbReference>
<evidence type="ECO:0000256" key="2">
    <source>
        <dbReference type="ARBA" id="ARBA00012438"/>
    </source>
</evidence>
<gene>
    <name evidence="5" type="ORF">VB248_18790</name>
</gene>
<dbReference type="PANTHER" id="PTHR44757">
    <property type="entry name" value="DIGUANYLATE CYCLASE DGCP"/>
    <property type="match status" value="1"/>
</dbReference>
<dbReference type="Pfam" id="PF00989">
    <property type="entry name" value="PAS"/>
    <property type="match status" value="1"/>
</dbReference>
<dbReference type="InterPro" id="IPR036097">
    <property type="entry name" value="HisK_dim/P_sf"/>
</dbReference>
<dbReference type="InterPro" id="IPR035965">
    <property type="entry name" value="PAS-like_dom_sf"/>
</dbReference>
<sequence>MAEQLVLKDKSKIELLRFLEAYQTAIDASIICSVTDTAGNIVYANKKFCEVSKYSEGELIGQNHRILSSGYHSKDFFKTMWQTISHGEMWRAEVKSKAKDGTFFWQDSMILPVFGADNQIIQYFSIRIPIDDRKKAEEDREKRIQALENILFKISHEVRHPVTLMLGVCHLFEDSLLTPDELHTFFHAIKTSAERLDVYTREITEAVSKIRDKENLL</sequence>
<dbReference type="SUPFAM" id="SSF47384">
    <property type="entry name" value="Homodimeric domain of signal transducing histidine kinase"/>
    <property type="match status" value="1"/>
</dbReference>
<dbReference type="PROSITE" id="PS50112">
    <property type="entry name" value="PAS"/>
    <property type="match status" value="1"/>
</dbReference>
<evidence type="ECO:0000259" key="4">
    <source>
        <dbReference type="PROSITE" id="PS50113"/>
    </source>
</evidence>
<evidence type="ECO:0000313" key="6">
    <source>
        <dbReference type="Proteomes" id="UP001302949"/>
    </source>
</evidence>
<dbReference type="EMBL" id="JAYFUM010000024">
    <property type="protein sequence ID" value="MEA5141207.1"/>
    <property type="molecule type" value="Genomic_DNA"/>
</dbReference>
<evidence type="ECO:0000259" key="3">
    <source>
        <dbReference type="PROSITE" id="PS50112"/>
    </source>
</evidence>
<feature type="domain" description="PAC" evidence="4">
    <location>
        <begin position="90"/>
        <end position="142"/>
    </location>
</feature>
<dbReference type="InterPro" id="IPR013767">
    <property type="entry name" value="PAS_fold"/>
</dbReference>
<protein>
    <recommendedName>
        <fullName evidence="2">histidine kinase</fullName>
        <ecNumber evidence="2">2.7.13.3</ecNumber>
    </recommendedName>
</protein>